<reference evidence="2 3" key="1">
    <citation type="submission" date="2020-04" db="EMBL/GenBank/DDBJ databases">
        <title>Description of novel Gluconacetobacter.</title>
        <authorList>
            <person name="Sombolestani A."/>
        </authorList>
    </citation>
    <scope>NUCLEOTIDE SEQUENCE [LARGE SCALE GENOMIC DNA]</scope>
    <source>
        <strain evidence="2 3">LMG 27800</strain>
    </source>
</reference>
<evidence type="ECO:0000256" key="1">
    <source>
        <dbReference type="SAM" id="SignalP"/>
    </source>
</evidence>
<protein>
    <submittedName>
        <fullName evidence="2">DUF1501 domain-containing protein</fullName>
    </submittedName>
</protein>
<accession>A0A7W4KC07</accession>
<dbReference type="Proteomes" id="UP000540556">
    <property type="component" value="Unassembled WGS sequence"/>
</dbReference>
<feature type="signal peptide" evidence="1">
    <location>
        <begin position="1"/>
        <end position="26"/>
    </location>
</feature>
<feature type="chain" id="PRO_5031549843" evidence="1">
    <location>
        <begin position="27"/>
        <end position="400"/>
    </location>
</feature>
<dbReference type="AlphaFoldDB" id="A0A7W4KC07"/>
<comment type="caution">
    <text evidence="2">The sequence shown here is derived from an EMBL/GenBank/DDBJ whole genome shotgun (WGS) entry which is preliminary data.</text>
</comment>
<dbReference type="EMBL" id="JABEQK010000002">
    <property type="protein sequence ID" value="MBB2204060.1"/>
    <property type="molecule type" value="Genomic_DNA"/>
</dbReference>
<evidence type="ECO:0000313" key="3">
    <source>
        <dbReference type="Proteomes" id="UP000540556"/>
    </source>
</evidence>
<organism evidence="2 3">
    <name type="scientific">Gluconacetobacter takamatsuzukensis</name>
    <dbReference type="NCBI Taxonomy" id="1286190"/>
    <lineage>
        <taxon>Bacteria</taxon>
        <taxon>Pseudomonadati</taxon>
        <taxon>Pseudomonadota</taxon>
        <taxon>Alphaproteobacteria</taxon>
        <taxon>Acetobacterales</taxon>
        <taxon>Acetobacteraceae</taxon>
        <taxon>Gluconacetobacter</taxon>
    </lineage>
</organism>
<keyword evidence="3" id="KW-1185">Reference proteome</keyword>
<dbReference type="InterPro" id="IPR010869">
    <property type="entry name" value="DUF1501"/>
</dbReference>
<proteinExistence type="predicted"/>
<gene>
    <name evidence="2" type="ORF">HLH27_03380</name>
</gene>
<keyword evidence="1" id="KW-0732">Signal</keyword>
<name>A0A7W4KC07_9PROT</name>
<dbReference type="PANTHER" id="PTHR43737">
    <property type="entry name" value="BLL7424 PROTEIN"/>
    <property type="match status" value="1"/>
</dbReference>
<dbReference type="PANTHER" id="PTHR43737:SF1">
    <property type="entry name" value="DUF1501 DOMAIN-CONTAINING PROTEIN"/>
    <property type="match status" value="1"/>
</dbReference>
<evidence type="ECO:0000313" key="2">
    <source>
        <dbReference type="EMBL" id="MBB2204060.1"/>
    </source>
</evidence>
<sequence>MMIRRRSALLGLAASWTLGRSSLALAGSGGGPDDPRFVAIVLRGALDGLAAVTPYGDPDIAAHRSGLLLPQPGQEGGLLDLGGFYGLHPALAGLHALYGAGQMLPIHAVAGHYRSRSHFEAQDYLECGADQRMDSGWLNRAVAALPGRGRRPDGYGLALGLSVPLLLRGSAPVGTFAPAGSQHPDPALYSRIAALNASDPVTGPAFRDGLKARGFSDSVMDAAAPAPGSGHRPEPFSALCAAAGRMLTAPDGPRVAALEIGGWDTHEAQVGRLKGPLGQLDRGVQALRGALGADWNRTVVLAMTEFGRTVRMNGTGGTDHGTATVAFLMGGAVAGGRVGGTWPGLRQDQLFENRDLAPTTDLRAVAAGVLHDHLGVARGALARIFPGPQVQPIHGLVRVA</sequence>
<dbReference type="RefSeq" id="WP_182947784.1">
    <property type="nucleotide sequence ID" value="NZ_JABEQK010000002.1"/>
</dbReference>
<dbReference type="Pfam" id="PF07394">
    <property type="entry name" value="DUF1501"/>
    <property type="match status" value="1"/>
</dbReference>